<dbReference type="SMART" id="SM01127">
    <property type="entry name" value="DDHD"/>
    <property type="match status" value="1"/>
</dbReference>
<evidence type="ECO:0000259" key="2">
    <source>
        <dbReference type="PROSITE" id="PS51043"/>
    </source>
</evidence>
<evidence type="ECO:0000256" key="1">
    <source>
        <dbReference type="SAM" id="MobiDB-lite"/>
    </source>
</evidence>
<evidence type="ECO:0000313" key="4">
    <source>
        <dbReference type="Proteomes" id="UP000481288"/>
    </source>
</evidence>
<dbReference type="EMBL" id="QGMG01000015">
    <property type="protein sequence ID" value="TVY59049.1"/>
    <property type="molecule type" value="Genomic_DNA"/>
</dbReference>
<feature type="compositionally biased region" description="Basic and acidic residues" evidence="1">
    <location>
        <begin position="261"/>
        <end position="290"/>
    </location>
</feature>
<feature type="compositionally biased region" description="Polar residues" evidence="1">
    <location>
        <begin position="125"/>
        <end position="134"/>
    </location>
</feature>
<feature type="compositionally biased region" description="Low complexity" evidence="1">
    <location>
        <begin position="321"/>
        <end position="334"/>
    </location>
</feature>
<gene>
    <name evidence="3" type="ORF">LCER1_G000374</name>
</gene>
<protein>
    <submittedName>
        <fullName evidence="3">Putative phospholipase</fullName>
    </submittedName>
</protein>
<dbReference type="Proteomes" id="UP000481288">
    <property type="component" value="Unassembled WGS sequence"/>
</dbReference>
<dbReference type="InterPro" id="IPR058055">
    <property type="entry name" value="PA-PLA1"/>
</dbReference>
<dbReference type="InterPro" id="IPR004177">
    <property type="entry name" value="DDHD_dom"/>
</dbReference>
<sequence>MSQSPHTYGPTCRLSRKVPFSAAKGHDACPELEAQFFYSSPLPIDDPLSVVPTPTGSESKPVKHPLRPFSAYDNDSLEEAWRGLASGKEKKHHKKLDSQDCKWSKLGESSSTGQASQHGIDPESSRSSTPQKASQPVRDSKSRKHPYVSTRSEQEPASRALRGPQSNNESYGSIGVSKGAIPIKDSDTVNGSPDGTDTHSEGDEDREQSNKSISDIAAKDKHGANKKHAGLSQGVGANERLPKEHLKVSSESETSGHTAFHIHEHSKGHQDSEKHLKVEHGRDHSDHHGSEFSSKTPKLGSLDEEVDVGISGKPFVKLPSRRSSPQRQSLLFSSHDGAESQKPVAQSAGNYPSRLLNTDGPAYGETEAMHLHDCKAHQNPKEHADVPVGISRLHLVKLPALYMQPIYWSPVHDEASVTRGTWFYKNTMYPIEPAVANQLESGYRELGCWSETWKDELRSAMEVGAAGEEKIAHRLWPKDTGSRRSWNKSMHPQLSTDPYCAARCFRGEAAAEGSIIPVERSSESKVLAKKYSNAQIIYKDAHNAFILKPNLQPSAYYGRKPLQKINKGATVGIHVVRGFDWKSWEKLHPSKKTDAVTKAEVNAPVAGDADATNSKFCPACRSQEEQPKVTDLCLVVHGIGQKLSERMESFHFTHAMNAFRRSITAERGNNAVKNVLRKSLGGIMVLPVNWRSNLSFEGEDPVKDDDFHREGRVHIIAHSLGSVMAVEILSKQPTSVPKADVHSKGIDVEHFDFNTTNLFCAGSPAGFFFYLEKAKLLPRRGQGKPGAEHRDALDKKVTGESGTFGCMAVDNVYNIMHYNDPIAYRLNATVDPQYASSLRNAQVPSATTGFFESIGNAMKSIIPGASSADPGVGEVLRSGHIARLPSQLELEVHDFTREEIAEKKFSLLNDNGQVDWSLSSGGGPLEIQYINMLGAHSSYWISPDFVRMIVTEVGREPDTVSPFAYLAYYITRHDPAFSKCEVTYIPMFLGGVMKACGNTPPINIKNKDKWINVERIRWARFFGIPMTEHMPDGFPPLTLLIMRALCALTVLEPGDGQEALVACLDALFAAIGCVLEMAGKEGKEILARNTDAALADGAFGLPWFVATNGKGERETFWGVDHLAQLADHLGLERPKTGGWKALL</sequence>
<dbReference type="Pfam" id="PF02862">
    <property type="entry name" value="DDHD"/>
    <property type="match status" value="2"/>
</dbReference>
<feature type="domain" description="DDHD" evidence="2">
    <location>
        <begin position="751"/>
        <end position="955"/>
    </location>
</feature>
<dbReference type="GO" id="GO:0046872">
    <property type="term" value="F:metal ion binding"/>
    <property type="evidence" value="ECO:0007669"/>
    <property type="project" value="InterPro"/>
</dbReference>
<accession>A0A7D8YTF7</accession>
<dbReference type="PANTHER" id="PTHR23509:SF6">
    <property type="entry name" value="PHOSPHOLIPASE C1020.13C-RELATED"/>
    <property type="match status" value="1"/>
</dbReference>
<feature type="region of interest" description="Disordered" evidence="1">
    <location>
        <begin position="43"/>
        <end position="300"/>
    </location>
</feature>
<dbReference type="OrthoDB" id="69269at2759"/>
<feature type="compositionally biased region" description="Basic and acidic residues" evidence="1">
    <location>
        <begin position="96"/>
        <end position="105"/>
    </location>
</feature>
<dbReference type="InterPro" id="IPR036249">
    <property type="entry name" value="Thioredoxin-like_sf"/>
</dbReference>
<dbReference type="AlphaFoldDB" id="A0A7D8YTF7"/>
<dbReference type="GO" id="GO:0005737">
    <property type="term" value="C:cytoplasm"/>
    <property type="evidence" value="ECO:0007669"/>
    <property type="project" value="TreeGrafter"/>
</dbReference>
<feature type="compositionally biased region" description="Basic and acidic residues" evidence="1">
    <location>
        <begin position="240"/>
        <end position="250"/>
    </location>
</feature>
<proteinExistence type="predicted"/>
<dbReference type="PROSITE" id="PS51043">
    <property type="entry name" value="DDHD"/>
    <property type="match status" value="1"/>
</dbReference>
<feature type="region of interest" description="Disordered" evidence="1">
    <location>
        <begin position="314"/>
        <end position="353"/>
    </location>
</feature>
<dbReference type="SUPFAM" id="SSF52833">
    <property type="entry name" value="Thioredoxin-like"/>
    <property type="match status" value="1"/>
</dbReference>
<organism evidence="3 4">
    <name type="scientific">Lachnellula cervina</name>
    <dbReference type="NCBI Taxonomy" id="1316786"/>
    <lineage>
        <taxon>Eukaryota</taxon>
        <taxon>Fungi</taxon>
        <taxon>Dikarya</taxon>
        <taxon>Ascomycota</taxon>
        <taxon>Pezizomycotina</taxon>
        <taxon>Leotiomycetes</taxon>
        <taxon>Helotiales</taxon>
        <taxon>Lachnaceae</taxon>
        <taxon>Lachnellula</taxon>
    </lineage>
</organism>
<keyword evidence="4" id="KW-1185">Reference proteome</keyword>
<comment type="caution">
    <text evidence="3">The sequence shown here is derived from an EMBL/GenBank/DDBJ whole genome shotgun (WGS) entry which is preliminary data.</text>
</comment>
<evidence type="ECO:0000313" key="3">
    <source>
        <dbReference type="EMBL" id="TVY59049.1"/>
    </source>
</evidence>
<dbReference type="Gene3D" id="3.40.30.10">
    <property type="entry name" value="Glutaredoxin"/>
    <property type="match status" value="2"/>
</dbReference>
<dbReference type="GO" id="GO:0004620">
    <property type="term" value="F:phospholipase activity"/>
    <property type="evidence" value="ECO:0007669"/>
    <property type="project" value="TreeGrafter"/>
</dbReference>
<reference evidence="3 4" key="1">
    <citation type="submission" date="2018-05" db="EMBL/GenBank/DDBJ databases">
        <title>Whole genome sequencing for identification of molecular markers to develop diagnostic detection tools for the regulated plant pathogen Lachnellula willkommii.</title>
        <authorList>
            <person name="Giroux E."/>
            <person name="Bilodeau G."/>
        </authorList>
    </citation>
    <scope>NUCLEOTIDE SEQUENCE [LARGE SCALE GENOMIC DNA]</scope>
    <source>
        <strain evidence="3 4">CBS 625.97</strain>
    </source>
</reference>
<feature type="compositionally biased region" description="Polar residues" evidence="1">
    <location>
        <begin position="107"/>
        <end position="117"/>
    </location>
</feature>
<name>A0A7D8YTF7_9HELO</name>
<dbReference type="PANTHER" id="PTHR23509">
    <property type="entry name" value="PA-PL1 PHOSPHOLIPASE FAMILY"/>
    <property type="match status" value="1"/>
</dbReference>